<accession>A0A1G2BYM8</accession>
<evidence type="ECO:0000313" key="4">
    <source>
        <dbReference type="Proteomes" id="UP000177626"/>
    </source>
</evidence>
<feature type="compositionally biased region" description="Polar residues" evidence="1">
    <location>
        <begin position="112"/>
        <end position="127"/>
    </location>
</feature>
<evidence type="ECO:0000256" key="2">
    <source>
        <dbReference type="SAM" id="Phobius"/>
    </source>
</evidence>
<gene>
    <name evidence="3" type="ORF">A2406_02070</name>
</gene>
<dbReference type="AlphaFoldDB" id="A0A1G2BYM8"/>
<dbReference type="EMBL" id="MHKQ01000010">
    <property type="protein sequence ID" value="OGY94263.1"/>
    <property type="molecule type" value="Genomic_DNA"/>
</dbReference>
<keyword evidence="2" id="KW-1133">Transmembrane helix</keyword>
<keyword evidence="2" id="KW-0812">Transmembrane</keyword>
<proteinExistence type="predicted"/>
<reference evidence="3 4" key="1">
    <citation type="journal article" date="2016" name="Nat. Commun.">
        <title>Thousands of microbial genomes shed light on interconnected biogeochemical processes in an aquifer system.</title>
        <authorList>
            <person name="Anantharaman K."/>
            <person name="Brown C.T."/>
            <person name="Hug L.A."/>
            <person name="Sharon I."/>
            <person name="Castelle C.J."/>
            <person name="Probst A.J."/>
            <person name="Thomas B.C."/>
            <person name="Singh A."/>
            <person name="Wilkins M.J."/>
            <person name="Karaoz U."/>
            <person name="Brodie E.L."/>
            <person name="Williams K.H."/>
            <person name="Hubbard S.S."/>
            <person name="Banfield J.F."/>
        </authorList>
    </citation>
    <scope>NUCLEOTIDE SEQUENCE [LARGE SCALE GENOMIC DNA]</scope>
</reference>
<evidence type="ECO:0000313" key="3">
    <source>
        <dbReference type="EMBL" id="OGY94263.1"/>
    </source>
</evidence>
<evidence type="ECO:0000256" key="1">
    <source>
        <dbReference type="SAM" id="MobiDB-lite"/>
    </source>
</evidence>
<keyword evidence="2" id="KW-0472">Membrane</keyword>
<comment type="caution">
    <text evidence="3">The sequence shown here is derived from an EMBL/GenBank/DDBJ whole genome shotgun (WGS) entry which is preliminary data.</text>
</comment>
<sequence length="137" mass="15440">MSEQINKLVQADDPILNNLVDTENKLGDLNQEVVNIVSDYQETNFTSPSEASFFNFNNSFFLLTLLGLVMLAVALAFLKKELKQGGQNKREVRLEPKIEKEVTLPPRIVYNEKQSSPAKEKNSTASTARKIKVVKLK</sequence>
<protein>
    <submittedName>
        <fullName evidence="3">Uncharacterized protein</fullName>
    </submittedName>
</protein>
<name>A0A1G2BYM8_9BACT</name>
<feature type="region of interest" description="Disordered" evidence="1">
    <location>
        <begin position="109"/>
        <end position="137"/>
    </location>
</feature>
<dbReference type="Proteomes" id="UP000177626">
    <property type="component" value="Unassembled WGS sequence"/>
</dbReference>
<organism evidence="3 4">
    <name type="scientific">Candidatus Komeilibacteria bacterium RIFOXYC1_FULL_37_11</name>
    <dbReference type="NCBI Taxonomy" id="1798555"/>
    <lineage>
        <taxon>Bacteria</taxon>
        <taxon>Candidatus Komeiliibacteriota</taxon>
    </lineage>
</organism>
<feature type="transmembrane region" description="Helical" evidence="2">
    <location>
        <begin position="60"/>
        <end position="78"/>
    </location>
</feature>